<dbReference type="PANTHER" id="PTHR10366:SF696">
    <property type="entry name" value="OS07G0601900 PROTEIN"/>
    <property type="match status" value="1"/>
</dbReference>
<dbReference type="SUPFAM" id="SSF51735">
    <property type="entry name" value="NAD(P)-binding Rossmann-fold domains"/>
    <property type="match status" value="1"/>
</dbReference>
<evidence type="ECO:0000313" key="3">
    <source>
        <dbReference type="RefSeq" id="XP_039143937.1"/>
    </source>
</evidence>
<dbReference type="Proteomes" id="UP001515500">
    <property type="component" value="Chromosome 17"/>
</dbReference>
<sequence length="144" mass="16348">MSKPFPFVCKPSYLEEGLRDRYIFLDLRVQRKRKKGRDGSGFTGSWLVNKLLDKGHVVQTILRNLVDDERKTGLLKSFAGANSRLFLFEADIYKPESFVAAIQGCEFVFLVATPLQHNSHSAKKVYRSILPSLFVNSSALYSKS</sequence>
<gene>
    <name evidence="3" type="primary">LOC120281065</name>
</gene>
<dbReference type="RefSeq" id="XP_039143937.1">
    <property type="nucleotide sequence ID" value="XM_039288003.1"/>
</dbReference>
<name>A0AB40CZQ9_DIOCR</name>
<dbReference type="Gene3D" id="3.40.50.720">
    <property type="entry name" value="NAD(P)-binding Rossmann-like Domain"/>
    <property type="match status" value="1"/>
</dbReference>
<dbReference type="InterPro" id="IPR050425">
    <property type="entry name" value="NAD(P)_dehydrat-like"/>
</dbReference>
<dbReference type="InterPro" id="IPR036291">
    <property type="entry name" value="NAD(P)-bd_dom_sf"/>
</dbReference>
<dbReference type="PANTHER" id="PTHR10366">
    <property type="entry name" value="NAD DEPENDENT EPIMERASE/DEHYDRATASE"/>
    <property type="match status" value="1"/>
</dbReference>
<keyword evidence="2" id="KW-1185">Reference proteome</keyword>
<proteinExistence type="predicted"/>
<dbReference type="AlphaFoldDB" id="A0AB40CZQ9"/>
<evidence type="ECO:0000313" key="2">
    <source>
        <dbReference type="Proteomes" id="UP001515500"/>
    </source>
</evidence>
<evidence type="ECO:0000256" key="1">
    <source>
        <dbReference type="ARBA" id="ARBA00023002"/>
    </source>
</evidence>
<dbReference type="GO" id="GO:0016616">
    <property type="term" value="F:oxidoreductase activity, acting on the CH-OH group of donors, NAD or NADP as acceptor"/>
    <property type="evidence" value="ECO:0007669"/>
    <property type="project" value="TreeGrafter"/>
</dbReference>
<protein>
    <submittedName>
        <fullName evidence="3">Vestitone reductase-like</fullName>
    </submittedName>
</protein>
<accession>A0AB40CZQ9</accession>
<organism evidence="2 3">
    <name type="scientific">Dioscorea cayennensis subsp. rotundata</name>
    <name type="common">White Guinea yam</name>
    <name type="synonym">Dioscorea rotundata</name>
    <dbReference type="NCBI Taxonomy" id="55577"/>
    <lineage>
        <taxon>Eukaryota</taxon>
        <taxon>Viridiplantae</taxon>
        <taxon>Streptophyta</taxon>
        <taxon>Embryophyta</taxon>
        <taxon>Tracheophyta</taxon>
        <taxon>Spermatophyta</taxon>
        <taxon>Magnoliopsida</taxon>
        <taxon>Liliopsida</taxon>
        <taxon>Dioscoreales</taxon>
        <taxon>Dioscoreaceae</taxon>
        <taxon>Dioscorea</taxon>
    </lineage>
</organism>
<reference evidence="3" key="1">
    <citation type="submission" date="2025-08" db="UniProtKB">
        <authorList>
            <consortium name="RefSeq"/>
        </authorList>
    </citation>
    <scope>IDENTIFICATION</scope>
</reference>
<keyword evidence="1" id="KW-0560">Oxidoreductase</keyword>
<dbReference type="GeneID" id="120281065"/>